<dbReference type="KEGG" id="orz:FNH13_12955"/>
<dbReference type="RefSeq" id="WP_143783800.1">
    <property type="nucleotide sequence ID" value="NZ_CP041616.1"/>
</dbReference>
<dbReference type="GO" id="GO:0005524">
    <property type="term" value="F:ATP binding"/>
    <property type="evidence" value="ECO:0007669"/>
    <property type="project" value="UniProtKB-UniRule"/>
</dbReference>
<dbReference type="AlphaFoldDB" id="A0A516GC74"/>
<dbReference type="GO" id="GO:0046872">
    <property type="term" value="F:metal ion binding"/>
    <property type="evidence" value="ECO:0007669"/>
    <property type="project" value="InterPro"/>
</dbReference>
<organism evidence="4 5">
    <name type="scientific">Ornithinimicrobium ciconiae</name>
    <dbReference type="NCBI Taxonomy" id="2594265"/>
    <lineage>
        <taxon>Bacteria</taxon>
        <taxon>Bacillati</taxon>
        <taxon>Actinomycetota</taxon>
        <taxon>Actinomycetes</taxon>
        <taxon>Micrococcales</taxon>
        <taxon>Ornithinimicrobiaceae</taxon>
        <taxon>Ornithinimicrobium</taxon>
    </lineage>
</organism>
<dbReference type="EMBL" id="CP041616">
    <property type="protein sequence ID" value="QDO89123.1"/>
    <property type="molecule type" value="Genomic_DNA"/>
</dbReference>
<feature type="compositionally biased region" description="Basic and acidic residues" evidence="2">
    <location>
        <begin position="52"/>
        <end position="66"/>
    </location>
</feature>
<dbReference type="SUPFAM" id="SSF56059">
    <property type="entry name" value="Glutathione synthetase ATP-binding domain-like"/>
    <property type="match status" value="1"/>
</dbReference>
<evidence type="ECO:0000256" key="2">
    <source>
        <dbReference type="SAM" id="MobiDB-lite"/>
    </source>
</evidence>
<feature type="region of interest" description="Disordered" evidence="2">
    <location>
        <begin position="52"/>
        <end position="71"/>
    </location>
</feature>
<sequence>MGLRARLRQFPPIAWRDERLTQLRQSEKSLQRQLDESTQRVSTLAAQLEKVTQERDQVRRQQREGKYSPVHPSWHVRIMEQARVGRYTAPRDPERDMPRRRLLAKLHNYELARSYGIATPRVIGSWPRIEDVPWAELPDTFVVKSNRGYSGNGVLPLRRHGDGFRFIDSADEIDPEGIVRHYEKTKGLAGPYFVEEVLPGTGAVLPDDVKIYAFHGEVVFAMLRRVTKHADLGSFSYRFLDPAGQDLGQLQEVHRHDPDIAVPRDLAQMVEAARVLSLAMPVPFVRVDLYQVPEGIMLGELTPLPGSSAGFTREYDRLLGGLYDEAEGRLNLEFARGRPYAVAFGPHDRDVTAPMAATSSLPHT</sequence>
<dbReference type="InterPro" id="IPR011761">
    <property type="entry name" value="ATP-grasp"/>
</dbReference>
<gene>
    <name evidence="4" type="ORF">FNH13_12955</name>
</gene>
<accession>A0A516GC74</accession>
<keyword evidence="1" id="KW-0547">Nucleotide-binding</keyword>
<dbReference type="Pfam" id="PF14305">
    <property type="entry name" value="ATPgrasp_TupA"/>
    <property type="match status" value="1"/>
</dbReference>
<keyword evidence="5" id="KW-1185">Reference proteome</keyword>
<keyword evidence="1" id="KW-0067">ATP-binding</keyword>
<dbReference type="Proteomes" id="UP000315395">
    <property type="component" value="Chromosome"/>
</dbReference>
<evidence type="ECO:0000313" key="4">
    <source>
        <dbReference type="EMBL" id="QDO89123.1"/>
    </source>
</evidence>
<name>A0A516GC74_9MICO</name>
<evidence type="ECO:0000259" key="3">
    <source>
        <dbReference type="PROSITE" id="PS50975"/>
    </source>
</evidence>
<dbReference type="InterPro" id="IPR029465">
    <property type="entry name" value="ATPgrasp_TupA"/>
</dbReference>
<reference evidence="4 5" key="1">
    <citation type="submission" date="2019-07" db="EMBL/GenBank/DDBJ databases">
        <title>complete genome sequencing of Ornithinimicrobium sp. H23M54.</title>
        <authorList>
            <person name="Bae J.-W."/>
            <person name="Lee S.-Y."/>
        </authorList>
    </citation>
    <scope>NUCLEOTIDE SEQUENCE [LARGE SCALE GENOMIC DNA]</scope>
    <source>
        <strain evidence="4 5">H23M54</strain>
    </source>
</reference>
<evidence type="ECO:0000256" key="1">
    <source>
        <dbReference type="PROSITE-ProRule" id="PRU00409"/>
    </source>
</evidence>
<dbReference type="PROSITE" id="PS50975">
    <property type="entry name" value="ATP_GRASP"/>
    <property type="match status" value="1"/>
</dbReference>
<feature type="domain" description="ATP-grasp" evidence="3">
    <location>
        <begin position="109"/>
        <end position="332"/>
    </location>
</feature>
<dbReference type="OrthoDB" id="9791827at2"/>
<evidence type="ECO:0000313" key="5">
    <source>
        <dbReference type="Proteomes" id="UP000315395"/>
    </source>
</evidence>
<proteinExistence type="predicted"/>
<protein>
    <recommendedName>
        <fullName evidence="3">ATP-grasp domain-containing protein</fullName>
    </recommendedName>
</protein>